<dbReference type="InterPro" id="IPR051908">
    <property type="entry name" value="Ribosomal_N-acetyltransferase"/>
</dbReference>
<evidence type="ECO:0000313" key="2">
    <source>
        <dbReference type="EMBL" id="GAA1997643.1"/>
    </source>
</evidence>
<protein>
    <submittedName>
        <fullName evidence="2">GNAT family protein</fullName>
    </submittedName>
</protein>
<reference evidence="2 3" key="1">
    <citation type="journal article" date="2019" name="Int. J. Syst. Evol. Microbiol.">
        <title>The Global Catalogue of Microorganisms (GCM) 10K type strain sequencing project: providing services to taxonomists for standard genome sequencing and annotation.</title>
        <authorList>
            <consortium name="The Broad Institute Genomics Platform"/>
            <consortium name="The Broad Institute Genome Sequencing Center for Infectious Disease"/>
            <person name="Wu L."/>
            <person name="Ma J."/>
        </authorList>
    </citation>
    <scope>NUCLEOTIDE SEQUENCE [LARGE SCALE GENOMIC DNA]</scope>
    <source>
        <strain evidence="2 3">JCM 15313</strain>
    </source>
</reference>
<dbReference type="InterPro" id="IPR016181">
    <property type="entry name" value="Acyl_CoA_acyltransferase"/>
</dbReference>
<evidence type="ECO:0000313" key="3">
    <source>
        <dbReference type="Proteomes" id="UP001501585"/>
    </source>
</evidence>
<dbReference type="EMBL" id="BAAAPC010000010">
    <property type="protein sequence ID" value="GAA1997643.1"/>
    <property type="molecule type" value="Genomic_DNA"/>
</dbReference>
<name>A0ABN2T2X9_9ACTN</name>
<proteinExistence type="predicted"/>
<dbReference type="Gene3D" id="3.40.630.30">
    <property type="match status" value="1"/>
</dbReference>
<dbReference type="SUPFAM" id="SSF55729">
    <property type="entry name" value="Acyl-CoA N-acyltransferases (Nat)"/>
    <property type="match status" value="1"/>
</dbReference>
<keyword evidence="3" id="KW-1185">Reference proteome</keyword>
<dbReference type="Proteomes" id="UP001501585">
    <property type="component" value="Unassembled WGS sequence"/>
</dbReference>
<organism evidence="2 3">
    <name type="scientific">Nocardiopsis rhodophaea</name>
    <dbReference type="NCBI Taxonomy" id="280238"/>
    <lineage>
        <taxon>Bacteria</taxon>
        <taxon>Bacillati</taxon>
        <taxon>Actinomycetota</taxon>
        <taxon>Actinomycetes</taxon>
        <taxon>Streptosporangiales</taxon>
        <taxon>Nocardiopsidaceae</taxon>
        <taxon>Nocardiopsis</taxon>
    </lineage>
</organism>
<feature type="domain" description="N-acetyltransferase" evidence="1">
    <location>
        <begin position="10"/>
        <end position="176"/>
    </location>
</feature>
<evidence type="ECO:0000259" key="1">
    <source>
        <dbReference type="PROSITE" id="PS51186"/>
    </source>
</evidence>
<comment type="caution">
    <text evidence="2">The sequence shown here is derived from an EMBL/GenBank/DDBJ whole genome shotgun (WGS) entry which is preliminary data.</text>
</comment>
<gene>
    <name evidence="2" type="ORF">GCM10009799_25780</name>
</gene>
<accession>A0ABN2T2X9</accession>
<dbReference type="PROSITE" id="PS51186">
    <property type="entry name" value="GNAT"/>
    <property type="match status" value="1"/>
</dbReference>
<dbReference type="CDD" id="cd04301">
    <property type="entry name" value="NAT_SF"/>
    <property type="match status" value="1"/>
</dbReference>
<dbReference type="RefSeq" id="WP_344102177.1">
    <property type="nucleotide sequence ID" value="NZ_BAAAPC010000010.1"/>
</dbReference>
<dbReference type="PANTHER" id="PTHR43441">
    <property type="entry name" value="RIBOSOMAL-PROTEIN-SERINE ACETYLTRANSFERASE"/>
    <property type="match status" value="1"/>
</dbReference>
<dbReference type="InterPro" id="IPR000182">
    <property type="entry name" value="GNAT_dom"/>
</dbReference>
<dbReference type="Pfam" id="PF13302">
    <property type="entry name" value="Acetyltransf_3"/>
    <property type="match status" value="1"/>
</dbReference>
<sequence>MLSHPLTQDAEMRPLEPWNAEELHDCVERAREHLASWTVLASRVTDVSSARRLLQDYADRQAADSGRYFGIWWDESLAGGALFRVFDTRSASCEVGAWLVPQAQGHGLATLALRHMLDWAFLTREMRRAELRASPENAHGVGIAVRLGMTYQTTLRGSFPLNGVHHDTEVWAITAEGWQVQQSSG</sequence>
<dbReference type="PANTHER" id="PTHR43441:SF10">
    <property type="entry name" value="ACETYLTRANSFERASE"/>
    <property type="match status" value="1"/>
</dbReference>